<proteinExistence type="inferred from homology"/>
<reference evidence="5 6" key="1">
    <citation type="submission" date="2019-04" db="EMBL/GenBank/DDBJ databases">
        <title>Phreatobacter aquaticus sp. nov.</title>
        <authorList>
            <person name="Choi A."/>
            <person name="Baek K."/>
        </authorList>
    </citation>
    <scope>NUCLEOTIDE SEQUENCE [LARGE SCALE GENOMIC DNA]</scope>
    <source>
        <strain evidence="5 6">NMCR1094</strain>
    </source>
</reference>
<dbReference type="PANTHER" id="PTHR43434:SF1">
    <property type="entry name" value="PHOSPHOGLYCOLATE PHOSPHATASE"/>
    <property type="match status" value="1"/>
</dbReference>
<accession>A0A4D7QKB5</accession>
<name>A0A4D7QKB5_9HYPH</name>
<gene>
    <name evidence="5" type="ORF">E8L99_11990</name>
</gene>
<comment type="catalytic activity">
    <reaction evidence="1">
        <text>2-phosphoglycolate + H2O = glycolate + phosphate</text>
        <dbReference type="Rhea" id="RHEA:14369"/>
        <dbReference type="ChEBI" id="CHEBI:15377"/>
        <dbReference type="ChEBI" id="CHEBI:29805"/>
        <dbReference type="ChEBI" id="CHEBI:43474"/>
        <dbReference type="ChEBI" id="CHEBI:58033"/>
        <dbReference type="EC" id="3.1.3.18"/>
    </reaction>
</comment>
<dbReference type="GO" id="GO:0005829">
    <property type="term" value="C:cytosol"/>
    <property type="evidence" value="ECO:0007669"/>
    <property type="project" value="TreeGrafter"/>
</dbReference>
<sequence>MTADLATASATPLRAILLDKDGTFVDFHQTWGPAAFRVMTRMAGGDRGRVGRLMAVSHYDEASLSFRPTSPLVAGSSADYGPLWADAIGVPFSAAVTDEMDRLFVAEGLAGLVAIGDPNAVMIDLKRRGLILGVVTNDSENGARSQTAKLGIDHHFDFIVGWDSGHGRKPEAGQIHAFLDSHGMAPHEVAMVGDSLHDMHAARKAGVIAVGVTSGPMVPDEFESHADVVLGSIMELGDWLDRRG</sequence>
<dbReference type="GO" id="GO:0008967">
    <property type="term" value="F:phosphoglycolate phosphatase activity"/>
    <property type="evidence" value="ECO:0007669"/>
    <property type="project" value="UniProtKB-EC"/>
</dbReference>
<dbReference type="EC" id="3.1.3.18" evidence="4"/>
<keyword evidence="5" id="KW-0378">Hydrolase</keyword>
<dbReference type="PRINTS" id="PR00413">
    <property type="entry name" value="HADHALOGNASE"/>
</dbReference>
<dbReference type="InterPro" id="IPR050155">
    <property type="entry name" value="HAD-like_hydrolase_sf"/>
</dbReference>
<dbReference type="InterPro" id="IPR006439">
    <property type="entry name" value="HAD-SF_hydro_IA"/>
</dbReference>
<comment type="pathway">
    <text evidence="2">Organic acid metabolism; glycolate biosynthesis; glycolate from 2-phosphoglycolate: step 1/1.</text>
</comment>
<evidence type="ECO:0000256" key="4">
    <source>
        <dbReference type="ARBA" id="ARBA00013078"/>
    </source>
</evidence>
<evidence type="ECO:0000256" key="1">
    <source>
        <dbReference type="ARBA" id="ARBA00000830"/>
    </source>
</evidence>
<dbReference type="GO" id="GO:0006281">
    <property type="term" value="P:DNA repair"/>
    <property type="evidence" value="ECO:0007669"/>
    <property type="project" value="TreeGrafter"/>
</dbReference>
<dbReference type="Proteomes" id="UP000298588">
    <property type="component" value="Chromosome"/>
</dbReference>
<dbReference type="OrthoDB" id="9797743at2"/>
<protein>
    <recommendedName>
        <fullName evidence="4">phosphoglycolate phosphatase</fullName>
        <ecNumber evidence="4">3.1.3.18</ecNumber>
    </recommendedName>
</protein>
<keyword evidence="6" id="KW-1185">Reference proteome</keyword>
<evidence type="ECO:0000256" key="2">
    <source>
        <dbReference type="ARBA" id="ARBA00004818"/>
    </source>
</evidence>
<evidence type="ECO:0000256" key="3">
    <source>
        <dbReference type="ARBA" id="ARBA00006171"/>
    </source>
</evidence>
<dbReference type="InterPro" id="IPR023214">
    <property type="entry name" value="HAD_sf"/>
</dbReference>
<dbReference type="Pfam" id="PF13419">
    <property type="entry name" value="HAD_2"/>
    <property type="match status" value="1"/>
</dbReference>
<evidence type="ECO:0000313" key="6">
    <source>
        <dbReference type="Proteomes" id="UP000298588"/>
    </source>
</evidence>
<dbReference type="AlphaFoldDB" id="A0A4D7QKB5"/>
<comment type="similarity">
    <text evidence="3">Belongs to the HAD-like hydrolase superfamily. CbbY/CbbZ/Gph/YieH family.</text>
</comment>
<dbReference type="RefSeq" id="WP_137099754.1">
    <property type="nucleotide sequence ID" value="NZ_CP039865.1"/>
</dbReference>
<evidence type="ECO:0000313" key="5">
    <source>
        <dbReference type="EMBL" id="QCK86423.1"/>
    </source>
</evidence>
<dbReference type="PANTHER" id="PTHR43434">
    <property type="entry name" value="PHOSPHOGLYCOLATE PHOSPHATASE"/>
    <property type="match status" value="1"/>
</dbReference>
<dbReference type="NCBIfam" id="TIGR01549">
    <property type="entry name" value="HAD-SF-IA-v1"/>
    <property type="match status" value="1"/>
</dbReference>
<organism evidence="5 6">
    <name type="scientific">Phreatobacter aquaticus</name>
    <dbReference type="NCBI Taxonomy" id="2570229"/>
    <lineage>
        <taxon>Bacteria</taxon>
        <taxon>Pseudomonadati</taxon>
        <taxon>Pseudomonadota</taxon>
        <taxon>Alphaproteobacteria</taxon>
        <taxon>Hyphomicrobiales</taxon>
        <taxon>Phreatobacteraceae</taxon>
        <taxon>Phreatobacter</taxon>
    </lineage>
</organism>
<dbReference type="InterPro" id="IPR036412">
    <property type="entry name" value="HAD-like_sf"/>
</dbReference>
<dbReference type="InterPro" id="IPR041492">
    <property type="entry name" value="HAD_2"/>
</dbReference>
<dbReference type="Gene3D" id="3.40.50.1000">
    <property type="entry name" value="HAD superfamily/HAD-like"/>
    <property type="match status" value="1"/>
</dbReference>
<dbReference type="Gene3D" id="1.10.150.240">
    <property type="entry name" value="Putative phosphatase, domain 2"/>
    <property type="match status" value="1"/>
</dbReference>
<dbReference type="SUPFAM" id="SSF56784">
    <property type="entry name" value="HAD-like"/>
    <property type="match status" value="1"/>
</dbReference>
<dbReference type="KEGG" id="paqt:E8L99_11990"/>
<dbReference type="InterPro" id="IPR023198">
    <property type="entry name" value="PGP-like_dom2"/>
</dbReference>
<dbReference type="EMBL" id="CP039865">
    <property type="protein sequence ID" value="QCK86423.1"/>
    <property type="molecule type" value="Genomic_DNA"/>
</dbReference>